<dbReference type="Proteomes" id="UP001274896">
    <property type="component" value="Unassembled WGS sequence"/>
</dbReference>
<dbReference type="EMBL" id="JAUCMX010000021">
    <property type="protein sequence ID" value="KAK3514059.1"/>
    <property type="molecule type" value="Genomic_DNA"/>
</dbReference>
<feature type="region of interest" description="Disordered" evidence="1">
    <location>
        <begin position="51"/>
        <end position="92"/>
    </location>
</feature>
<evidence type="ECO:0000313" key="3">
    <source>
        <dbReference type="Proteomes" id="UP001274896"/>
    </source>
</evidence>
<reference evidence="2" key="1">
    <citation type="submission" date="2023-06" db="EMBL/GenBank/DDBJ databases">
        <title>Male Hemibagrus guttatus genome.</title>
        <authorList>
            <person name="Bian C."/>
        </authorList>
    </citation>
    <scope>NUCLEOTIDE SEQUENCE</scope>
    <source>
        <strain evidence="2">Male_cb2023</strain>
        <tissue evidence="2">Muscle</tissue>
    </source>
</reference>
<evidence type="ECO:0000256" key="1">
    <source>
        <dbReference type="SAM" id="MobiDB-lite"/>
    </source>
</evidence>
<sequence length="174" mass="19098">MTTADLYHHPCLILVNNVGALLEPILSPMQEKSRSMMDCPSDLQHPIRPSSATLNNGHTLHDNSIKGSSSWASERTKGVQKSKKRPILRGQSEDISNTNTAQVSVEMRKMENSANTVQQPAGLEGQGRAVSMPKLNAEMQEFITHIHDTITATQTLSKVTIRDLQKPVGSLSPF</sequence>
<feature type="compositionally biased region" description="Basic residues" evidence="1">
    <location>
        <begin position="78"/>
        <end position="87"/>
    </location>
</feature>
<name>A0AAE0Q4T0_9TELE</name>
<gene>
    <name evidence="2" type="ORF">QTP70_002897</name>
</gene>
<proteinExistence type="predicted"/>
<accession>A0AAE0Q4T0</accession>
<protein>
    <submittedName>
        <fullName evidence="2">Uncharacterized protein</fullName>
    </submittedName>
</protein>
<keyword evidence="3" id="KW-1185">Reference proteome</keyword>
<evidence type="ECO:0000313" key="2">
    <source>
        <dbReference type="EMBL" id="KAK3514059.1"/>
    </source>
</evidence>
<comment type="caution">
    <text evidence="2">The sequence shown here is derived from an EMBL/GenBank/DDBJ whole genome shotgun (WGS) entry which is preliminary data.</text>
</comment>
<dbReference type="AlphaFoldDB" id="A0AAE0Q4T0"/>
<organism evidence="2 3">
    <name type="scientific">Hemibagrus guttatus</name>
    <dbReference type="NCBI Taxonomy" id="175788"/>
    <lineage>
        <taxon>Eukaryota</taxon>
        <taxon>Metazoa</taxon>
        <taxon>Chordata</taxon>
        <taxon>Craniata</taxon>
        <taxon>Vertebrata</taxon>
        <taxon>Euteleostomi</taxon>
        <taxon>Actinopterygii</taxon>
        <taxon>Neopterygii</taxon>
        <taxon>Teleostei</taxon>
        <taxon>Ostariophysi</taxon>
        <taxon>Siluriformes</taxon>
        <taxon>Bagridae</taxon>
        <taxon>Hemibagrus</taxon>
    </lineage>
</organism>